<feature type="transmembrane region" description="Helical" evidence="1">
    <location>
        <begin position="350"/>
        <end position="367"/>
    </location>
</feature>
<gene>
    <name evidence="2" type="ORF">IV454_07760</name>
</gene>
<evidence type="ECO:0000313" key="2">
    <source>
        <dbReference type="EMBL" id="QPI51402.1"/>
    </source>
</evidence>
<protein>
    <submittedName>
        <fullName evidence="2">Uncharacterized protein</fullName>
    </submittedName>
</protein>
<keyword evidence="1" id="KW-1133">Transmembrane helix</keyword>
<accession>A0AA48WFH4</accession>
<keyword evidence="1" id="KW-0812">Transmembrane</keyword>
<dbReference type="EMBL" id="CP065053">
    <property type="protein sequence ID" value="QPI51402.1"/>
    <property type="molecule type" value="Genomic_DNA"/>
</dbReference>
<name>A0AA48WFH4_9BURK</name>
<dbReference type="Proteomes" id="UP000662888">
    <property type="component" value="Chromosome"/>
</dbReference>
<evidence type="ECO:0000313" key="3">
    <source>
        <dbReference type="Proteomes" id="UP000662888"/>
    </source>
</evidence>
<feature type="transmembrane region" description="Helical" evidence="1">
    <location>
        <begin position="379"/>
        <end position="398"/>
    </location>
</feature>
<feature type="transmembrane region" description="Helical" evidence="1">
    <location>
        <begin position="324"/>
        <end position="344"/>
    </location>
</feature>
<evidence type="ECO:0000256" key="1">
    <source>
        <dbReference type="SAM" id="Phobius"/>
    </source>
</evidence>
<keyword evidence="1" id="KW-0472">Membrane</keyword>
<organism evidence="2 3">
    <name type="scientific">Massilia antarctica</name>
    <dbReference type="NCBI Taxonomy" id="2765360"/>
    <lineage>
        <taxon>Bacteria</taxon>
        <taxon>Pseudomonadati</taxon>
        <taxon>Pseudomonadota</taxon>
        <taxon>Betaproteobacteria</taxon>
        <taxon>Burkholderiales</taxon>
        <taxon>Oxalobacteraceae</taxon>
        <taxon>Telluria group</taxon>
        <taxon>Massilia</taxon>
    </lineage>
</organism>
<feature type="transmembrane region" description="Helical" evidence="1">
    <location>
        <begin position="168"/>
        <end position="199"/>
    </location>
</feature>
<keyword evidence="3" id="KW-1185">Reference proteome</keyword>
<feature type="transmembrane region" description="Helical" evidence="1">
    <location>
        <begin position="58"/>
        <end position="78"/>
    </location>
</feature>
<feature type="transmembrane region" description="Helical" evidence="1">
    <location>
        <begin position="20"/>
        <end position="38"/>
    </location>
</feature>
<reference evidence="2 3" key="1">
    <citation type="submission" date="2020-11" db="EMBL/GenBank/DDBJ databases">
        <authorList>
            <person name="Sun Q."/>
        </authorList>
    </citation>
    <scope>NUCLEOTIDE SEQUENCE [LARGE SCALE GENOMIC DNA]</scope>
    <source>
        <strain evidence="2 3">P8398</strain>
    </source>
</reference>
<feature type="transmembrane region" description="Helical" evidence="1">
    <location>
        <begin position="276"/>
        <end position="298"/>
    </location>
</feature>
<feature type="transmembrane region" description="Helical" evidence="1">
    <location>
        <begin position="249"/>
        <end position="270"/>
    </location>
</feature>
<proteinExistence type="predicted"/>
<feature type="transmembrane region" description="Helical" evidence="1">
    <location>
        <begin position="219"/>
        <end position="242"/>
    </location>
</feature>
<sequence>MRFRLRWYAVSTARVLLRRWQALVLLCGILGSANMSLFSNIDSLATPLLALLSPAHGAAWRFADLIGLHAIAVMWALMQREQIAGGAFMAYAGSLPFTGRYRRRVDTIVLVLADSPLLVPLVCALLVVGPGRGQGANFLLMLVVGLLALAAQLGALDRRRLAWIAVAAGDLLLAGVVNTGLQAGGCLLVGLGACALLAVRFPRAGRRWIDAAGRAGAPFAALLLAMSQGLHPAILVSAGVLFRQRRSEVAGKAIGAGCVAAAALALMTVFGHDGRALGVAVIAQTIMALSISGLYRGLQMAHVDAARYFAALPLRRAWWRMSDIAVVVTLALPFLAIPGVALLVHHAASPLRIVAGAASGLALLCVLRLPQLFNERHSVVLSSIVAGTWGALTMALIYQENYLAAL</sequence>
<feature type="transmembrane region" description="Helical" evidence="1">
    <location>
        <begin position="108"/>
        <end position="129"/>
    </location>
</feature>
<feature type="transmembrane region" description="Helical" evidence="1">
    <location>
        <begin position="135"/>
        <end position="156"/>
    </location>
</feature>
<dbReference type="RefSeq" id="WP_206091000.1">
    <property type="nucleotide sequence ID" value="NZ_CP065053.1"/>
</dbReference>